<protein>
    <submittedName>
        <fullName evidence="2">Uncharacterized protein</fullName>
    </submittedName>
</protein>
<feature type="compositionally biased region" description="Low complexity" evidence="1">
    <location>
        <begin position="72"/>
        <end position="89"/>
    </location>
</feature>
<proteinExistence type="predicted"/>
<dbReference type="Proteomes" id="UP000276991">
    <property type="component" value="Unassembled WGS sequence"/>
</dbReference>
<gene>
    <name evidence="2" type="ORF">NAV_LOCUS6212</name>
</gene>
<feature type="compositionally biased region" description="Polar residues" evidence="1">
    <location>
        <begin position="90"/>
        <end position="103"/>
    </location>
</feature>
<dbReference type="OrthoDB" id="5858705at2759"/>
<feature type="non-terminal residue" evidence="2">
    <location>
        <position position="1"/>
    </location>
</feature>
<name>A0A498SN64_ACAVI</name>
<evidence type="ECO:0000313" key="3">
    <source>
        <dbReference type="Proteomes" id="UP000276991"/>
    </source>
</evidence>
<feature type="compositionally biased region" description="Acidic residues" evidence="1">
    <location>
        <begin position="34"/>
        <end position="59"/>
    </location>
</feature>
<feature type="compositionally biased region" description="Low complexity" evidence="1">
    <location>
        <begin position="1"/>
        <end position="10"/>
    </location>
</feature>
<dbReference type="STRING" id="6277.A0A498SN64"/>
<reference evidence="2 3" key="1">
    <citation type="submission" date="2018-08" db="EMBL/GenBank/DDBJ databases">
        <authorList>
            <person name="Laetsch R D."/>
            <person name="Stevens L."/>
            <person name="Kumar S."/>
            <person name="Blaxter L. M."/>
        </authorList>
    </citation>
    <scope>NUCLEOTIDE SEQUENCE [LARGE SCALE GENOMIC DNA]</scope>
</reference>
<organism evidence="2 3">
    <name type="scientific">Acanthocheilonema viteae</name>
    <name type="common">Filarial nematode worm</name>
    <name type="synonym">Dipetalonema viteae</name>
    <dbReference type="NCBI Taxonomy" id="6277"/>
    <lineage>
        <taxon>Eukaryota</taxon>
        <taxon>Metazoa</taxon>
        <taxon>Ecdysozoa</taxon>
        <taxon>Nematoda</taxon>
        <taxon>Chromadorea</taxon>
        <taxon>Rhabditida</taxon>
        <taxon>Spirurina</taxon>
        <taxon>Spiruromorpha</taxon>
        <taxon>Filarioidea</taxon>
        <taxon>Onchocercidae</taxon>
        <taxon>Acanthocheilonema</taxon>
    </lineage>
</organism>
<sequence>KKLKLTKLLTAEPITETEKEQKTVEKESKITEKEEGETEMDAEEQTFTEAKEEESEFESTPDATDRRKKETPSTADTSDTSDTSIGSKTPSESSPAPSQTSQEFTPIYPTIKNSEELIPPLTSSNQEPAPLVTAEAANTSNVSSSSRSQKIDSSTIMGFDMMFDDEPIILSTPACQVLGIIMNQQFFKNAAASETENDLIRMYFAGKIPPGREKDAQKALEKAVNLAVTRVKSSGLSKDLYSFLNNNRVMAISLIIDAMKYRQKEFLPEFWTYNRMSKKEPPPESPF</sequence>
<dbReference type="EMBL" id="UPTC01001229">
    <property type="protein sequence ID" value="VBB31421.1"/>
    <property type="molecule type" value="Genomic_DNA"/>
</dbReference>
<dbReference type="AlphaFoldDB" id="A0A498SN64"/>
<evidence type="ECO:0000313" key="2">
    <source>
        <dbReference type="EMBL" id="VBB31421.1"/>
    </source>
</evidence>
<keyword evidence="3" id="KW-1185">Reference proteome</keyword>
<accession>A0A498SN64</accession>
<feature type="compositionally biased region" description="Basic and acidic residues" evidence="1">
    <location>
        <begin position="16"/>
        <end position="33"/>
    </location>
</feature>
<feature type="region of interest" description="Disordered" evidence="1">
    <location>
        <begin position="1"/>
        <end position="103"/>
    </location>
</feature>
<evidence type="ECO:0000256" key="1">
    <source>
        <dbReference type="SAM" id="MobiDB-lite"/>
    </source>
</evidence>